<dbReference type="OrthoDB" id="5185674at2"/>
<proteinExistence type="predicted"/>
<evidence type="ECO:0000313" key="2">
    <source>
        <dbReference type="Proteomes" id="UP000179769"/>
    </source>
</evidence>
<evidence type="ECO:0000313" key="1">
    <source>
        <dbReference type="EMBL" id="OHV26432.1"/>
    </source>
</evidence>
<dbReference type="Proteomes" id="UP000179769">
    <property type="component" value="Unassembled WGS sequence"/>
</dbReference>
<accession>A0A1S1Q015</accession>
<dbReference type="SUPFAM" id="SSF54593">
    <property type="entry name" value="Glyoxalase/Bleomycin resistance protein/Dihydroxybiphenyl dioxygenase"/>
    <property type="match status" value="1"/>
</dbReference>
<reference evidence="2" key="1">
    <citation type="submission" date="2016-07" db="EMBL/GenBank/DDBJ databases">
        <title>Frankia sp. NRRL B-16219 Genome sequencing.</title>
        <authorList>
            <person name="Ghodhbane-Gtari F."/>
            <person name="Swanson E."/>
            <person name="Gueddou A."/>
            <person name="Louati M."/>
            <person name="Nouioui I."/>
            <person name="Hezbri K."/>
            <person name="Abebe-Akele F."/>
            <person name="Simpson S."/>
            <person name="Morris K."/>
            <person name="Thomas K."/>
            <person name="Gtari M."/>
            <person name="Tisa L.S."/>
        </authorList>
    </citation>
    <scope>NUCLEOTIDE SEQUENCE [LARGE SCALE GENOMIC DNA]</scope>
    <source>
        <strain evidence="2">NRRL B-16219</strain>
    </source>
</reference>
<evidence type="ECO:0008006" key="3">
    <source>
        <dbReference type="Google" id="ProtNLM"/>
    </source>
</evidence>
<dbReference type="Gene3D" id="3.10.180.10">
    <property type="entry name" value="2,3-Dihydroxybiphenyl 1,2-Dioxygenase, domain 1"/>
    <property type="match status" value="1"/>
</dbReference>
<keyword evidence="2" id="KW-1185">Reference proteome</keyword>
<dbReference type="Pfam" id="PF13669">
    <property type="entry name" value="Glyoxalase_4"/>
    <property type="match status" value="1"/>
</dbReference>
<gene>
    <name evidence="1" type="ORF">BBK14_21235</name>
</gene>
<sequence length="143" mass="15826">MIDPNLDHVGLVVTELEPAMAALSAQLGLEWMGIFEPTLAMRDAEHGTRDVQLKIAVTTQYPRLELIQMIPDSPWALAESRMLLHHLAYYAGDLAADSSRVAGPCPIEIHGVGADGKTPKRFTYHLHNGLRFELLDQRSGRAE</sequence>
<dbReference type="RefSeq" id="WP_071065104.1">
    <property type="nucleotide sequence ID" value="NZ_MAXA01000226.1"/>
</dbReference>
<dbReference type="AlphaFoldDB" id="A0A1S1Q015"/>
<name>A0A1S1Q015_9ACTN</name>
<comment type="caution">
    <text evidence="1">The sequence shown here is derived from an EMBL/GenBank/DDBJ whole genome shotgun (WGS) entry which is preliminary data.</text>
</comment>
<organism evidence="1 2">
    <name type="scientific">Parafrankia soli</name>
    <dbReference type="NCBI Taxonomy" id="2599596"/>
    <lineage>
        <taxon>Bacteria</taxon>
        <taxon>Bacillati</taxon>
        <taxon>Actinomycetota</taxon>
        <taxon>Actinomycetes</taxon>
        <taxon>Frankiales</taxon>
        <taxon>Frankiaceae</taxon>
        <taxon>Parafrankia</taxon>
    </lineage>
</organism>
<dbReference type="EMBL" id="MAXA01000226">
    <property type="protein sequence ID" value="OHV26432.1"/>
    <property type="molecule type" value="Genomic_DNA"/>
</dbReference>
<dbReference type="InterPro" id="IPR029068">
    <property type="entry name" value="Glyas_Bleomycin-R_OHBP_Dase"/>
</dbReference>
<protein>
    <recommendedName>
        <fullName evidence="3">Glyoxalase</fullName>
    </recommendedName>
</protein>